<keyword evidence="4 6" id="KW-0067">ATP-binding</keyword>
<dbReference type="AlphaFoldDB" id="A0A1L9U0I3"/>
<comment type="similarity">
    <text evidence="5">Belongs to the protein kinase superfamily. Ser/Thr protein kinase family. GCN2 subfamily.</text>
</comment>
<dbReference type="Gene3D" id="3.30.200.20">
    <property type="entry name" value="Phosphorylase Kinase, domain 1"/>
    <property type="match status" value="1"/>
</dbReference>
<feature type="binding site" evidence="6">
    <location>
        <position position="297"/>
    </location>
    <ligand>
        <name>ATP</name>
        <dbReference type="ChEBI" id="CHEBI:30616"/>
    </ligand>
</feature>
<evidence type="ECO:0000259" key="8">
    <source>
        <dbReference type="PROSITE" id="PS50011"/>
    </source>
</evidence>
<dbReference type="InterPro" id="IPR008271">
    <property type="entry name" value="Ser/Thr_kinase_AS"/>
</dbReference>
<dbReference type="OrthoDB" id="1405469at2759"/>
<feature type="region of interest" description="Disordered" evidence="7">
    <location>
        <begin position="387"/>
        <end position="429"/>
    </location>
</feature>
<dbReference type="Proteomes" id="UP000184356">
    <property type="component" value="Unassembled WGS sequence"/>
</dbReference>
<dbReference type="SUPFAM" id="SSF56112">
    <property type="entry name" value="Protein kinase-like (PK-like)"/>
    <property type="match status" value="1"/>
</dbReference>
<dbReference type="Gene3D" id="1.10.510.10">
    <property type="entry name" value="Transferase(Phosphotransferase) domain 1"/>
    <property type="match status" value="1"/>
</dbReference>
<evidence type="ECO:0000256" key="1">
    <source>
        <dbReference type="ARBA" id="ARBA00022679"/>
    </source>
</evidence>
<accession>A0A1L9U0I3</accession>
<evidence type="ECO:0000256" key="7">
    <source>
        <dbReference type="SAM" id="MobiDB-lite"/>
    </source>
</evidence>
<dbReference type="PROSITE" id="PS00108">
    <property type="entry name" value="PROTEIN_KINASE_ST"/>
    <property type="match status" value="1"/>
</dbReference>
<dbReference type="EMBL" id="KV878582">
    <property type="protein sequence ID" value="OJJ65162.1"/>
    <property type="molecule type" value="Genomic_DNA"/>
</dbReference>
<name>A0A1L9U0I3_9EURO</name>
<feature type="compositionally biased region" description="Basic and acidic residues" evidence="7">
    <location>
        <begin position="412"/>
        <end position="429"/>
    </location>
</feature>
<dbReference type="InterPro" id="IPR050339">
    <property type="entry name" value="CC_SR_Kinase"/>
</dbReference>
<dbReference type="PROSITE" id="PS50011">
    <property type="entry name" value="PROTEIN_KINASE_DOM"/>
    <property type="match status" value="1"/>
</dbReference>
<protein>
    <recommendedName>
        <fullName evidence="8">Protein kinase domain-containing protein</fullName>
    </recommendedName>
</protein>
<dbReference type="PROSITE" id="PS00107">
    <property type="entry name" value="PROTEIN_KINASE_ATP"/>
    <property type="match status" value="1"/>
</dbReference>
<dbReference type="RefSeq" id="XP_040708968.1">
    <property type="nucleotide sequence ID" value="XM_040843685.1"/>
</dbReference>
<dbReference type="SMART" id="SM00220">
    <property type="entry name" value="S_TKc"/>
    <property type="match status" value="1"/>
</dbReference>
<evidence type="ECO:0000256" key="4">
    <source>
        <dbReference type="ARBA" id="ARBA00022840"/>
    </source>
</evidence>
<dbReference type="GO" id="GO:0004694">
    <property type="term" value="F:eukaryotic translation initiation factor 2alpha kinase activity"/>
    <property type="evidence" value="ECO:0007669"/>
    <property type="project" value="TreeGrafter"/>
</dbReference>
<keyword evidence="3" id="KW-0418">Kinase</keyword>
<dbReference type="GeneID" id="63759758"/>
<keyword evidence="1" id="KW-0808">Transferase</keyword>
<keyword evidence="2 6" id="KW-0547">Nucleotide-binding</keyword>
<dbReference type="GO" id="GO:0005524">
    <property type="term" value="F:ATP binding"/>
    <property type="evidence" value="ECO:0007669"/>
    <property type="project" value="UniProtKB-UniRule"/>
</dbReference>
<keyword evidence="10" id="KW-1185">Reference proteome</keyword>
<dbReference type="GO" id="GO:0005634">
    <property type="term" value="C:nucleus"/>
    <property type="evidence" value="ECO:0007669"/>
    <property type="project" value="TreeGrafter"/>
</dbReference>
<feature type="compositionally biased region" description="Basic and acidic residues" evidence="7">
    <location>
        <begin position="21"/>
        <end position="34"/>
    </location>
</feature>
<evidence type="ECO:0000256" key="5">
    <source>
        <dbReference type="ARBA" id="ARBA00037982"/>
    </source>
</evidence>
<feature type="region of interest" description="Disordered" evidence="7">
    <location>
        <begin position="1"/>
        <end position="57"/>
    </location>
</feature>
<dbReference type="GO" id="GO:1990625">
    <property type="term" value="P:negative regulation of cytoplasmic translational initiation in response to stress"/>
    <property type="evidence" value="ECO:0007669"/>
    <property type="project" value="TreeGrafter"/>
</dbReference>
<dbReference type="PANTHER" id="PTHR11042">
    <property type="entry name" value="EUKARYOTIC TRANSLATION INITIATION FACTOR 2-ALPHA KINASE EIF2-ALPHA KINASE -RELATED"/>
    <property type="match status" value="1"/>
</dbReference>
<dbReference type="GO" id="GO:0005829">
    <property type="term" value="C:cytosol"/>
    <property type="evidence" value="ECO:0007669"/>
    <property type="project" value="TreeGrafter"/>
</dbReference>
<evidence type="ECO:0000313" key="9">
    <source>
        <dbReference type="EMBL" id="OJJ65162.1"/>
    </source>
</evidence>
<proteinExistence type="inferred from homology"/>
<reference evidence="10" key="1">
    <citation type="journal article" date="2017" name="Genome Biol.">
        <title>Comparative genomics reveals high biological diversity and specific adaptations in the industrially and medically important fungal genus Aspergillus.</title>
        <authorList>
            <person name="de Vries R.P."/>
            <person name="Riley R."/>
            <person name="Wiebenga A."/>
            <person name="Aguilar-Osorio G."/>
            <person name="Amillis S."/>
            <person name="Uchima C.A."/>
            <person name="Anderluh G."/>
            <person name="Asadollahi M."/>
            <person name="Askin M."/>
            <person name="Barry K."/>
            <person name="Battaglia E."/>
            <person name="Bayram O."/>
            <person name="Benocci T."/>
            <person name="Braus-Stromeyer S.A."/>
            <person name="Caldana C."/>
            <person name="Canovas D."/>
            <person name="Cerqueira G.C."/>
            <person name="Chen F."/>
            <person name="Chen W."/>
            <person name="Choi C."/>
            <person name="Clum A."/>
            <person name="Dos Santos R.A."/>
            <person name="Damasio A.R."/>
            <person name="Diallinas G."/>
            <person name="Emri T."/>
            <person name="Fekete E."/>
            <person name="Flipphi M."/>
            <person name="Freyberg S."/>
            <person name="Gallo A."/>
            <person name="Gournas C."/>
            <person name="Habgood R."/>
            <person name="Hainaut M."/>
            <person name="Harispe M.L."/>
            <person name="Henrissat B."/>
            <person name="Hilden K.S."/>
            <person name="Hope R."/>
            <person name="Hossain A."/>
            <person name="Karabika E."/>
            <person name="Karaffa L."/>
            <person name="Karanyi Z."/>
            <person name="Krasevec N."/>
            <person name="Kuo A."/>
            <person name="Kusch H."/>
            <person name="LaButti K."/>
            <person name="Lagendijk E.L."/>
            <person name="Lapidus A."/>
            <person name="Levasseur A."/>
            <person name="Lindquist E."/>
            <person name="Lipzen A."/>
            <person name="Logrieco A.F."/>
            <person name="MacCabe A."/>
            <person name="Maekelae M.R."/>
            <person name="Malavazi I."/>
            <person name="Melin P."/>
            <person name="Meyer V."/>
            <person name="Mielnichuk N."/>
            <person name="Miskei M."/>
            <person name="Molnar A.P."/>
            <person name="Mule G."/>
            <person name="Ngan C.Y."/>
            <person name="Orejas M."/>
            <person name="Orosz E."/>
            <person name="Ouedraogo J.P."/>
            <person name="Overkamp K.M."/>
            <person name="Park H.-S."/>
            <person name="Perrone G."/>
            <person name="Piumi F."/>
            <person name="Punt P.J."/>
            <person name="Ram A.F."/>
            <person name="Ramon A."/>
            <person name="Rauscher S."/>
            <person name="Record E."/>
            <person name="Riano-Pachon D.M."/>
            <person name="Robert V."/>
            <person name="Roehrig J."/>
            <person name="Ruller R."/>
            <person name="Salamov A."/>
            <person name="Salih N.S."/>
            <person name="Samson R.A."/>
            <person name="Sandor E."/>
            <person name="Sanguinetti M."/>
            <person name="Schuetze T."/>
            <person name="Sepcic K."/>
            <person name="Shelest E."/>
            <person name="Sherlock G."/>
            <person name="Sophianopoulou V."/>
            <person name="Squina F.M."/>
            <person name="Sun H."/>
            <person name="Susca A."/>
            <person name="Todd R.B."/>
            <person name="Tsang A."/>
            <person name="Unkles S.E."/>
            <person name="van de Wiele N."/>
            <person name="van Rossen-Uffink D."/>
            <person name="Oliveira J.V."/>
            <person name="Vesth T.C."/>
            <person name="Visser J."/>
            <person name="Yu J.-H."/>
            <person name="Zhou M."/>
            <person name="Andersen M.R."/>
            <person name="Archer D.B."/>
            <person name="Baker S.E."/>
            <person name="Benoit I."/>
            <person name="Brakhage A.A."/>
            <person name="Braus G.H."/>
            <person name="Fischer R."/>
            <person name="Frisvad J.C."/>
            <person name="Goldman G.H."/>
            <person name="Houbraken J."/>
            <person name="Oakley B."/>
            <person name="Pocsi I."/>
            <person name="Scazzocchio C."/>
            <person name="Seiboth B."/>
            <person name="vanKuyk P.A."/>
            <person name="Wortman J."/>
            <person name="Dyer P.S."/>
            <person name="Grigoriev I.V."/>
        </authorList>
    </citation>
    <scope>NUCLEOTIDE SEQUENCE [LARGE SCALE GENOMIC DNA]</scope>
    <source>
        <strain evidence="10">CBS 593.65</strain>
    </source>
</reference>
<sequence length="755" mass="84055">MSMFRPAAEIGSSDSDSNSEASDHEVITKEEAKGEINSVQDGKLPSPEDGGTDDSSTQELLAADTDSHSNLMTSALLEFYCLTRAADLLNKQHGSRNRYTRDSPEVQFLGKKLYSHKSKFLSAHGVLADGIEEDKWGSTRQYYRDNLDALGLNALEGLDIGDTNRKPAIGGTGDLVLASKTTRSEGQSIYKSTPNLRLEGHEVGPLDFRGHHGAEKGIPALEDFQLDPRRIPRPLLPITGSSPTSFPLFDVKSTPSNTTMSRYAMEFAEIEVVGRGSFGEVYHVKNHIDGQDYAVKKIPLSQRRLEQLQCGNENQLENIMKEIRTLARLEHANVVRYYGAWLEQTNFPRIPFANQEAPGELDYEETQNSEAHEPSGADSFGIVFEHSQEEQPSSTGDGSTDRRSATDSTVHSLEKILSRSSEDDVESIPREFNEQTYSQLSTFGASDGDIFTDGLSNDRSQLQLQRRHRNGEALPAVVLHIQMSLHPIPLSSYLSQQHTNDTHTLLRRHCYHLVPSLKLILSIISGVDYLHSKGIIHRDLKPANIFLSCAEDRNFKECQMCKARLGACSKFCHPRIGDFGLVADISHMNDSSPGTPVGSTLPKLNRVVGTEFYCPPFFRANGFPEPETAGPASQEYFDYSIDESLDVYALGVILFELVYRIGTKMERQLVLTGLTRGSQRPTPAGLVRERPVFPEDFERKIDRGSTVLPTGESVAESLKTCIRGMLDLQPHRRWRCSDVQRHLQGLLNIAEQSFL</sequence>
<dbReference type="PANTHER" id="PTHR11042:SF195">
    <property type="entry name" value="KINASE, PUTATIVE (AFU_ORTHOLOGUE AFUA_2G16620)-RELATED"/>
    <property type="match status" value="1"/>
</dbReference>
<dbReference type="Pfam" id="PF00069">
    <property type="entry name" value="Pkinase"/>
    <property type="match status" value="2"/>
</dbReference>
<gene>
    <name evidence="9" type="ORF">ASPSYDRAFT_194139</name>
</gene>
<dbReference type="FunFam" id="3.30.200.20:FF:000787">
    <property type="entry name" value="Protein kinase, putative (AFU_orthologue AFUA_2G16620)"/>
    <property type="match status" value="1"/>
</dbReference>
<organism evidence="9 10">
    <name type="scientific">Aspergillus sydowii CBS 593.65</name>
    <dbReference type="NCBI Taxonomy" id="1036612"/>
    <lineage>
        <taxon>Eukaryota</taxon>
        <taxon>Fungi</taxon>
        <taxon>Dikarya</taxon>
        <taxon>Ascomycota</taxon>
        <taxon>Pezizomycotina</taxon>
        <taxon>Eurotiomycetes</taxon>
        <taxon>Eurotiomycetidae</taxon>
        <taxon>Eurotiales</taxon>
        <taxon>Aspergillaceae</taxon>
        <taxon>Aspergillus</taxon>
        <taxon>Aspergillus subgen. Nidulantes</taxon>
    </lineage>
</organism>
<dbReference type="InterPro" id="IPR000719">
    <property type="entry name" value="Prot_kinase_dom"/>
</dbReference>
<evidence type="ECO:0000313" key="10">
    <source>
        <dbReference type="Proteomes" id="UP000184356"/>
    </source>
</evidence>
<evidence type="ECO:0000256" key="6">
    <source>
        <dbReference type="PROSITE-ProRule" id="PRU10141"/>
    </source>
</evidence>
<dbReference type="InterPro" id="IPR017441">
    <property type="entry name" value="Protein_kinase_ATP_BS"/>
</dbReference>
<dbReference type="InterPro" id="IPR011009">
    <property type="entry name" value="Kinase-like_dom_sf"/>
</dbReference>
<feature type="domain" description="Protein kinase" evidence="8">
    <location>
        <begin position="267"/>
        <end position="755"/>
    </location>
</feature>
<dbReference type="STRING" id="1036612.A0A1L9U0I3"/>
<dbReference type="VEuPathDB" id="FungiDB:ASPSYDRAFT_194139"/>
<evidence type="ECO:0000256" key="2">
    <source>
        <dbReference type="ARBA" id="ARBA00022741"/>
    </source>
</evidence>
<evidence type="ECO:0000256" key="3">
    <source>
        <dbReference type="ARBA" id="ARBA00022777"/>
    </source>
</evidence>